<evidence type="ECO:0000256" key="3">
    <source>
        <dbReference type="RuleBase" id="RU000363"/>
    </source>
</evidence>
<dbReference type="GO" id="GO:0016491">
    <property type="term" value="F:oxidoreductase activity"/>
    <property type="evidence" value="ECO:0007669"/>
    <property type="project" value="UniProtKB-KW"/>
</dbReference>
<dbReference type="CDD" id="cd05233">
    <property type="entry name" value="SDR_c"/>
    <property type="match status" value="1"/>
</dbReference>
<dbReference type="PANTHER" id="PTHR42901">
    <property type="entry name" value="ALCOHOL DEHYDROGENASE"/>
    <property type="match status" value="1"/>
</dbReference>
<dbReference type="EMBL" id="QKQS01000013">
    <property type="protein sequence ID" value="PZA12227.1"/>
    <property type="molecule type" value="Genomic_DNA"/>
</dbReference>
<comment type="caution">
    <text evidence="4">The sequence shown here is derived from an EMBL/GenBank/DDBJ whole genome shotgun (WGS) entry which is preliminary data.</text>
</comment>
<dbReference type="AlphaFoldDB" id="A0A323UIX7"/>
<dbReference type="PRINTS" id="PR00080">
    <property type="entry name" value="SDRFAMILY"/>
</dbReference>
<dbReference type="Pfam" id="PF00106">
    <property type="entry name" value="adh_short"/>
    <property type="match status" value="1"/>
</dbReference>
<protein>
    <submittedName>
        <fullName evidence="4">Oxidoreductase</fullName>
    </submittedName>
</protein>
<evidence type="ECO:0000313" key="5">
    <source>
        <dbReference type="Proteomes" id="UP000248134"/>
    </source>
</evidence>
<reference evidence="4 5" key="1">
    <citation type="submission" date="2018-06" db="EMBL/GenBank/DDBJ databases">
        <title>Draft Whole-Genome Sequence of the purple photosynthetic bacterium Rhodospeudomonas palustris XCP.</title>
        <authorList>
            <person name="Rayyan A."/>
            <person name="Meyer T.E."/>
            <person name="Kyndt J.A."/>
        </authorList>
    </citation>
    <scope>NUCLEOTIDE SEQUENCE [LARGE SCALE GENOMIC DNA]</scope>
    <source>
        <strain evidence="4 5">XCP</strain>
    </source>
</reference>
<dbReference type="OrthoDB" id="9790785at2"/>
<dbReference type="Gene3D" id="3.40.50.720">
    <property type="entry name" value="NAD(P)-binding Rossmann-like Domain"/>
    <property type="match status" value="1"/>
</dbReference>
<dbReference type="InterPro" id="IPR002347">
    <property type="entry name" value="SDR_fam"/>
</dbReference>
<keyword evidence="2" id="KW-0560">Oxidoreductase</keyword>
<comment type="similarity">
    <text evidence="1 3">Belongs to the short-chain dehydrogenases/reductases (SDR) family.</text>
</comment>
<dbReference type="PROSITE" id="PS00061">
    <property type="entry name" value="ADH_SHORT"/>
    <property type="match status" value="1"/>
</dbReference>
<dbReference type="SUPFAM" id="SSF51735">
    <property type="entry name" value="NAD(P)-binding Rossmann-fold domains"/>
    <property type="match status" value="1"/>
</dbReference>
<dbReference type="PANTHER" id="PTHR42901:SF1">
    <property type="entry name" value="ALCOHOL DEHYDROGENASE"/>
    <property type="match status" value="1"/>
</dbReference>
<proteinExistence type="inferred from homology"/>
<dbReference type="PRINTS" id="PR00081">
    <property type="entry name" value="GDHRDH"/>
</dbReference>
<evidence type="ECO:0000313" key="4">
    <source>
        <dbReference type="EMBL" id="PZA12227.1"/>
    </source>
</evidence>
<dbReference type="Proteomes" id="UP000248134">
    <property type="component" value="Unassembled WGS sequence"/>
</dbReference>
<evidence type="ECO:0000256" key="2">
    <source>
        <dbReference type="ARBA" id="ARBA00023002"/>
    </source>
</evidence>
<sequence length="247" mass="26159">MTQPLASRIALVTGASRGIGYATAKSLAKAGAHVIAVARTQGGLEELDDEVRKDGGHPLTLVPLDLTDYQAIGRLGGTIYERHGKLDVLVGNAGIAGPSSPLGHIDLKPWLDVIGINLNVNFQLVRCMEPLLRASDAGRAVFLTSRAGGKAPGYRGPYAASKAALETLVQVWAKEVVNTTPIRINLFDPGPTRTKLRANVMPGEDPETLPTPDQAAELLLPLCLPSFTETGKLFDGPSRSLKDPQAD</sequence>
<organism evidence="4 5">
    <name type="scientific">Rhodopseudomonas palustris</name>
    <dbReference type="NCBI Taxonomy" id="1076"/>
    <lineage>
        <taxon>Bacteria</taxon>
        <taxon>Pseudomonadati</taxon>
        <taxon>Pseudomonadota</taxon>
        <taxon>Alphaproteobacteria</taxon>
        <taxon>Hyphomicrobiales</taxon>
        <taxon>Nitrobacteraceae</taxon>
        <taxon>Rhodopseudomonas</taxon>
    </lineage>
</organism>
<dbReference type="RefSeq" id="WP_110785744.1">
    <property type="nucleotide sequence ID" value="NZ_QKQS01000013.1"/>
</dbReference>
<evidence type="ECO:0000256" key="1">
    <source>
        <dbReference type="ARBA" id="ARBA00006484"/>
    </source>
</evidence>
<dbReference type="InterPro" id="IPR036291">
    <property type="entry name" value="NAD(P)-bd_dom_sf"/>
</dbReference>
<dbReference type="InterPro" id="IPR020904">
    <property type="entry name" value="Sc_DH/Rdtase_CS"/>
</dbReference>
<gene>
    <name evidence="4" type="ORF">DNX69_09495</name>
</gene>
<accession>A0A323UIX7</accession>
<name>A0A323UIX7_RHOPL</name>